<evidence type="ECO:0000256" key="3">
    <source>
        <dbReference type="ARBA" id="ARBA00023163"/>
    </source>
</evidence>
<dbReference type="Pfam" id="PF12833">
    <property type="entry name" value="HTH_18"/>
    <property type="match status" value="1"/>
</dbReference>
<dbReference type="Gene3D" id="1.10.10.60">
    <property type="entry name" value="Homeodomain-like"/>
    <property type="match status" value="2"/>
</dbReference>
<accession>A0A645DST9</accession>
<dbReference type="InterPro" id="IPR009057">
    <property type="entry name" value="Homeodomain-like_sf"/>
</dbReference>
<dbReference type="InterPro" id="IPR014710">
    <property type="entry name" value="RmlC-like_jellyroll"/>
</dbReference>
<evidence type="ECO:0000259" key="4">
    <source>
        <dbReference type="PROSITE" id="PS01124"/>
    </source>
</evidence>
<gene>
    <name evidence="5" type="primary">rhaS_109</name>
    <name evidence="5" type="ORF">SDC9_139552</name>
</gene>
<dbReference type="EMBL" id="VSSQ01039356">
    <property type="protein sequence ID" value="MPM92417.1"/>
    <property type="molecule type" value="Genomic_DNA"/>
</dbReference>
<keyword evidence="1" id="KW-0805">Transcription regulation</keyword>
<dbReference type="SUPFAM" id="SSF51215">
    <property type="entry name" value="Regulatory protein AraC"/>
    <property type="match status" value="1"/>
</dbReference>
<dbReference type="Gene3D" id="2.60.120.10">
    <property type="entry name" value="Jelly Rolls"/>
    <property type="match status" value="1"/>
</dbReference>
<comment type="caution">
    <text evidence="5">The sequence shown here is derived from an EMBL/GenBank/DDBJ whole genome shotgun (WGS) entry which is preliminary data.</text>
</comment>
<dbReference type="PANTHER" id="PTHR43280">
    <property type="entry name" value="ARAC-FAMILY TRANSCRIPTIONAL REGULATOR"/>
    <property type="match status" value="1"/>
</dbReference>
<evidence type="ECO:0000256" key="2">
    <source>
        <dbReference type="ARBA" id="ARBA00023125"/>
    </source>
</evidence>
<dbReference type="GO" id="GO:0043565">
    <property type="term" value="F:sequence-specific DNA binding"/>
    <property type="evidence" value="ECO:0007669"/>
    <property type="project" value="InterPro"/>
</dbReference>
<dbReference type="PROSITE" id="PS01124">
    <property type="entry name" value="HTH_ARAC_FAMILY_2"/>
    <property type="match status" value="1"/>
</dbReference>
<keyword evidence="3" id="KW-0804">Transcription</keyword>
<feature type="domain" description="HTH araC/xylS-type" evidence="4">
    <location>
        <begin position="165"/>
        <end position="263"/>
    </location>
</feature>
<keyword evidence="2" id="KW-0238">DNA-binding</keyword>
<dbReference type="GO" id="GO:0003700">
    <property type="term" value="F:DNA-binding transcription factor activity"/>
    <property type="evidence" value="ECO:0007669"/>
    <property type="project" value="InterPro"/>
</dbReference>
<dbReference type="InterPro" id="IPR018060">
    <property type="entry name" value="HTH_AraC"/>
</dbReference>
<evidence type="ECO:0000256" key="1">
    <source>
        <dbReference type="ARBA" id="ARBA00023015"/>
    </source>
</evidence>
<proteinExistence type="predicted"/>
<dbReference type="InterPro" id="IPR037923">
    <property type="entry name" value="HTH-like"/>
</dbReference>
<reference evidence="5" key="1">
    <citation type="submission" date="2019-08" db="EMBL/GenBank/DDBJ databases">
        <authorList>
            <person name="Kucharzyk K."/>
            <person name="Murdoch R.W."/>
            <person name="Higgins S."/>
            <person name="Loffler F."/>
        </authorList>
    </citation>
    <scope>NUCLEOTIDE SEQUENCE</scope>
</reference>
<dbReference type="SUPFAM" id="SSF46689">
    <property type="entry name" value="Homeodomain-like"/>
    <property type="match status" value="2"/>
</dbReference>
<dbReference type="SMART" id="SM00342">
    <property type="entry name" value="HTH_ARAC"/>
    <property type="match status" value="1"/>
</dbReference>
<protein>
    <submittedName>
        <fullName evidence="5">HTH-type transcriptional activator RhaS</fullName>
    </submittedName>
</protein>
<dbReference type="PANTHER" id="PTHR43280:SF2">
    <property type="entry name" value="HTH-TYPE TRANSCRIPTIONAL REGULATOR EXSA"/>
    <property type="match status" value="1"/>
</dbReference>
<name>A0A645DST9_9ZZZZ</name>
<dbReference type="AlphaFoldDB" id="A0A645DST9"/>
<sequence>MADFFANGYEGFCAAVDASETPVLFCERFDERSSIWNFNEHCHNCIELIYFLYGNARVITGGTSVQASFYDMIVYPKGKPHTESLQFDHHQEIICIWVDIPGLELDDIMRIQDKDARLKWLMEAIHAEYKSQTPNTALIDHFVKSVVLMIGHCYLEKQTQSDMISRVILYMQDHLTESISVQQLADMVYVSKSYLSRAFKQKTGLSLMEYLNSLRMEAAKALLAASNMNTDEIACRTGYHSAKFFYRAFRAYTGMSTREYRKNGSENRI</sequence>
<evidence type="ECO:0000313" key="5">
    <source>
        <dbReference type="EMBL" id="MPM92417.1"/>
    </source>
</evidence>
<organism evidence="5">
    <name type="scientific">bioreactor metagenome</name>
    <dbReference type="NCBI Taxonomy" id="1076179"/>
    <lineage>
        <taxon>unclassified sequences</taxon>
        <taxon>metagenomes</taxon>
        <taxon>ecological metagenomes</taxon>
    </lineage>
</organism>